<dbReference type="PANTHER" id="PTHR33745">
    <property type="entry name" value="RSBT ANTAGONIST PROTEIN RSBS-RELATED"/>
    <property type="match status" value="1"/>
</dbReference>
<reference evidence="3 4" key="1">
    <citation type="submission" date="2015-08" db="EMBL/GenBank/DDBJ databases">
        <title>Draft Genome Sequence of Bacillus vietnamensis UCD-SED5.</title>
        <authorList>
            <person name="Lee R.D."/>
            <person name="Jospin G."/>
            <person name="Lang J.M."/>
            <person name="Coil D.A."/>
            <person name="Eisen J.A."/>
        </authorList>
    </citation>
    <scope>NUCLEOTIDE SEQUENCE [LARGE SCALE GENOMIC DNA]</scope>
    <source>
        <strain evidence="3 4">UCD-SED5</strain>
    </source>
</reference>
<dbReference type="RefSeq" id="WP_060673196.1">
    <property type="nucleotide sequence ID" value="NZ_LIXZ01000011.1"/>
</dbReference>
<dbReference type="Pfam" id="PF01740">
    <property type="entry name" value="STAS"/>
    <property type="match status" value="1"/>
</dbReference>
<organism evidence="3 4">
    <name type="scientific">Rossellomorea vietnamensis</name>
    <dbReference type="NCBI Taxonomy" id="218284"/>
    <lineage>
        <taxon>Bacteria</taxon>
        <taxon>Bacillati</taxon>
        <taxon>Bacillota</taxon>
        <taxon>Bacilli</taxon>
        <taxon>Bacillales</taxon>
        <taxon>Bacillaceae</taxon>
        <taxon>Rossellomorea</taxon>
    </lineage>
</organism>
<evidence type="ECO:0000313" key="3">
    <source>
        <dbReference type="EMBL" id="KPL58901.1"/>
    </source>
</evidence>
<dbReference type="CDD" id="cd07041">
    <property type="entry name" value="STAS_RsbR_RsbS_like"/>
    <property type="match status" value="1"/>
</dbReference>
<dbReference type="Proteomes" id="UP000050398">
    <property type="component" value="Unassembled WGS sequence"/>
</dbReference>
<evidence type="ECO:0000313" key="4">
    <source>
        <dbReference type="Proteomes" id="UP000050398"/>
    </source>
</evidence>
<comment type="caution">
    <text evidence="3">The sequence shown here is derived from an EMBL/GenBank/DDBJ whole genome shotgun (WGS) entry which is preliminary data.</text>
</comment>
<dbReference type="EMBL" id="LIXZ01000011">
    <property type="protein sequence ID" value="KPL58901.1"/>
    <property type="molecule type" value="Genomic_DNA"/>
</dbReference>
<evidence type="ECO:0000259" key="2">
    <source>
        <dbReference type="PROSITE" id="PS50801"/>
    </source>
</evidence>
<keyword evidence="1" id="KW-0597">Phosphoprotein</keyword>
<dbReference type="PROSITE" id="PS50801">
    <property type="entry name" value="STAS"/>
    <property type="match status" value="1"/>
</dbReference>
<sequence>MTHHTITTSIGDQLIERKREIANSIFSELATSYPDLYVEERRNDSLPYFVKLIELIGNGLLKGESFDSHSKDWGKEVGKLASGQGVPLNMSISKVSLYKKVVLEDIVLHNNDTLAKDILLEITHDIDQSFTTMISAFCEAYSEYADEQLKISEEKYLSLSTPVVPIFSDLAVLPLIGHVDEVRGEMMAEHVLLECKKLSIHQLIIDLSGVYEVNPLFQQGIMKLIDSLKLLGIEPILSGMRPEMSIEFVQMGINISTIKIYQTLNKAVEAH</sequence>
<protein>
    <recommendedName>
        <fullName evidence="2">STAS domain-containing protein</fullName>
    </recommendedName>
</protein>
<dbReference type="eggNOG" id="COG1366">
    <property type="taxonomic scope" value="Bacteria"/>
</dbReference>
<gene>
    <name evidence="3" type="ORF">AM506_14475</name>
</gene>
<accession>A0A0P6WR98</accession>
<dbReference type="PANTHER" id="PTHR33745:SF3">
    <property type="entry name" value="RSBT CO-ANTAGONIST PROTEIN RSBRC"/>
    <property type="match status" value="1"/>
</dbReference>
<name>A0A0P6WR98_9BACI</name>
<dbReference type="InterPro" id="IPR002645">
    <property type="entry name" value="STAS_dom"/>
</dbReference>
<feature type="domain" description="STAS" evidence="2">
    <location>
        <begin position="160"/>
        <end position="271"/>
    </location>
</feature>
<dbReference type="InterPro" id="IPR051932">
    <property type="entry name" value="Bact_StressResp_Reg"/>
</dbReference>
<dbReference type="SUPFAM" id="SSF52091">
    <property type="entry name" value="SpoIIaa-like"/>
    <property type="match status" value="1"/>
</dbReference>
<dbReference type="InterPro" id="IPR036513">
    <property type="entry name" value="STAS_dom_sf"/>
</dbReference>
<dbReference type="OrthoDB" id="2959930at2"/>
<evidence type="ECO:0000256" key="1">
    <source>
        <dbReference type="ARBA" id="ARBA00022553"/>
    </source>
</evidence>
<dbReference type="PATRIC" id="fig|218284.4.peg.1075"/>
<proteinExistence type="predicted"/>
<dbReference type="Gene3D" id="3.30.750.24">
    <property type="entry name" value="STAS domain"/>
    <property type="match status" value="1"/>
</dbReference>
<dbReference type="AlphaFoldDB" id="A0A0P6WR98"/>